<dbReference type="InterPro" id="IPR005786">
    <property type="entry name" value="B_amino_transII"/>
</dbReference>
<protein>
    <recommendedName>
        <fullName evidence="8">Branched-chain-amino-acid aminotransferase</fullName>
        <ecNumber evidence="7">2.6.1.42</ecNumber>
    </recommendedName>
</protein>
<reference evidence="17 18" key="1">
    <citation type="submission" date="2022-10" db="EMBL/GenBank/DDBJ databases">
        <title>Alteromonas sp. chi3 Genome sequencing.</title>
        <authorList>
            <person name="Park S."/>
        </authorList>
    </citation>
    <scope>NUCLEOTIDE SEQUENCE [LARGE SCALE GENOMIC DNA]</scope>
    <source>
        <strain evidence="18">chi3</strain>
    </source>
</reference>
<dbReference type="InterPro" id="IPR036038">
    <property type="entry name" value="Aminotransferase-like"/>
</dbReference>
<dbReference type="InterPro" id="IPR001544">
    <property type="entry name" value="Aminotrans_IV"/>
</dbReference>
<dbReference type="NCBIfam" id="NF009897">
    <property type="entry name" value="PRK13357.1"/>
    <property type="match status" value="1"/>
</dbReference>
<evidence type="ECO:0000256" key="11">
    <source>
        <dbReference type="ARBA" id="ARBA00022679"/>
    </source>
</evidence>
<evidence type="ECO:0000256" key="15">
    <source>
        <dbReference type="ARBA" id="ARBA00048798"/>
    </source>
</evidence>
<evidence type="ECO:0000256" key="2">
    <source>
        <dbReference type="ARBA" id="ARBA00003109"/>
    </source>
</evidence>
<evidence type="ECO:0000256" key="13">
    <source>
        <dbReference type="ARBA" id="ARBA00023304"/>
    </source>
</evidence>
<evidence type="ECO:0000256" key="4">
    <source>
        <dbReference type="ARBA" id="ARBA00004931"/>
    </source>
</evidence>
<dbReference type="NCBIfam" id="TIGR01123">
    <property type="entry name" value="ilvE_II"/>
    <property type="match status" value="1"/>
</dbReference>
<dbReference type="CDD" id="cd01557">
    <property type="entry name" value="BCAT_beta_family"/>
    <property type="match status" value="1"/>
</dbReference>
<evidence type="ECO:0000256" key="10">
    <source>
        <dbReference type="ARBA" id="ARBA00022605"/>
    </source>
</evidence>
<keyword evidence="9 17" id="KW-0032">Aminotransferase</keyword>
<dbReference type="InterPro" id="IPR033939">
    <property type="entry name" value="BCAT_family"/>
</dbReference>
<evidence type="ECO:0000256" key="3">
    <source>
        <dbReference type="ARBA" id="ARBA00004824"/>
    </source>
</evidence>
<dbReference type="RefSeq" id="WP_273642423.1">
    <property type="nucleotide sequence ID" value="NZ_JAQQXP010000003.1"/>
</dbReference>
<evidence type="ECO:0000256" key="5">
    <source>
        <dbReference type="ARBA" id="ARBA00005072"/>
    </source>
</evidence>
<evidence type="ECO:0000256" key="12">
    <source>
        <dbReference type="ARBA" id="ARBA00022898"/>
    </source>
</evidence>
<dbReference type="Pfam" id="PF01063">
    <property type="entry name" value="Aminotran_4"/>
    <property type="match status" value="1"/>
</dbReference>
<evidence type="ECO:0000256" key="9">
    <source>
        <dbReference type="ARBA" id="ARBA00022576"/>
    </source>
</evidence>
<evidence type="ECO:0000256" key="7">
    <source>
        <dbReference type="ARBA" id="ARBA00013053"/>
    </source>
</evidence>
<proteinExistence type="inferred from homology"/>
<comment type="similarity">
    <text evidence="6">Belongs to the class-IV pyridoxal-phosphate-dependent aminotransferase family.</text>
</comment>
<keyword evidence="18" id="KW-1185">Reference proteome</keyword>
<dbReference type="InterPro" id="IPR043132">
    <property type="entry name" value="BCAT-like_C"/>
</dbReference>
<dbReference type="PANTHER" id="PTHR11825">
    <property type="entry name" value="SUBGROUP IIII AMINOTRANSFERASE"/>
    <property type="match status" value="1"/>
</dbReference>
<gene>
    <name evidence="17" type="ORF">OIK42_17680</name>
</gene>
<evidence type="ECO:0000313" key="17">
    <source>
        <dbReference type="EMBL" id="MDC8832587.1"/>
    </source>
</evidence>
<sequence>MSIEIKPLDVASRGKCPDEFTFGATFSDHMFTQEYRVGKGWHKAEVTPYHALSLDPSAAVLHYSQEIFEGLKAYRNANGNINLFRPLQNCRRFNRSAERMVMPTVDEDFHLDAIKALIKLDHAFVPDKPGASMYIRPTMIATSPKLGLGASNSYMHFIITGPAGAYFQGGFNPISVCIANKYRRAVAGGVGEAKTGGNYAASLYASEEAAKKGYSQVLWLDAVEGRYIEEVGAMNICFVYDGKTIVTPSLSGSILPGITRKSILQLAPTLGYEVSEQRLDVNQIVDDIKSGKITECFGCGTAAVISPVGSLCYLDEDYVINNNQTGPVSKHLYDQLTGIQYGTIADPFDWVIEVPVK</sequence>
<keyword evidence="12" id="KW-0663">Pyridoxal phosphate</keyword>
<comment type="function">
    <text evidence="2">Acts on leucine, isoleucine and valine.</text>
</comment>
<comment type="pathway">
    <text evidence="5">Amino-acid biosynthesis; L-leucine biosynthesis; L-leucine from 3-methyl-2-oxobutanoate: step 4/4.</text>
</comment>
<comment type="pathway">
    <text evidence="3">Amino-acid biosynthesis; L-isoleucine biosynthesis; L-isoleucine from 2-oxobutanoate: step 4/4.</text>
</comment>
<keyword evidence="11 17" id="KW-0808">Transferase</keyword>
<comment type="catalytic activity">
    <reaction evidence="15">
        <text>L-isoleucine + 2-oxoglutarate = (S)-3-methyl-2-oxopentanoate + L-glutamate</text>
        <dbReference type="Rhea" id="RHEA:24801"/>
        <dbReference type="ChEBI" id="CHEBI:16810"/>
        <dbReference type="ChEBI" id="CHEBI:29985"/>
        <dbReference type="ChEBI" id="CHEBI:35146"/>
        <dbReference type="ChEBI" id="CHEBI:58045"/>
        <dbReference type="EC" id="2.6.1.42"/>
    </reaction>
</comment>
<dbReference type="InterPro" id="IPR043131">
    <property type="entry name" value="BCAT-like_N"/>
</dbReference>
<comment type="catalytic activity">
    <reaction evidence="14">
        <text>L-valine + 2-oxoglutarate = 3-methyl-2-oxobutanoate + L-glutamate</text>
        <dbReference type="Rhea" id="RHEA:24813"/>
        <dbReference type="ChEBI" id="CHEBI:11851"/>
        <dbReference type="ChEBI" id="CHEBI:16810"/>
        <dbReference type="ChEBI" id="CHEBI:29985"/>
        <dbReference type="ChEBI" id="CHEBI:57762"/>
        <dbReference type="EC" id="2.6.1.42"/>
    </reaction>
</comment>
<evidence type="ECO:0000256" key="6">
    <source>
        <dbReference type="ARBA" id="ARBA00009320"/>
    </source>
</evidence>
<evidence type="ECO:0000256" key="1">
    <source>
        <dbReference type="ARBA" id="ARBA00001933"/>
    </source>
</evidence>
<dbReference type="Gene3D" id="3.20.10.10">
    <property type="entry name" value="D-amino Acid Aminotransferase, subunit A, domain 2"/>
    <property type="match status" value="1"/>
</dbReference>
<dbReference type="PANTHER" id="PTHR11825:SF44">
    <property type="entry name" value="BRANCHED-CHAIN-AMINO-ACID AMINOTRANSFERASE"/>
    <property type="match status" value="1"/>
</dbReference>
<comment type="caution">
    <text evidence="17">The sequence shown here is derived from an EMBL/GenBank/DDBJ whole genome shotgun (WGS) entry which is preliminary data.</text>
</comment>
<keyword evidence="13" id="KW-0100">Branched-chain amino acid biosynthesis</keyword>
<keyword evidence="10" id="KW-0028">Amino-acid biosynthesis</keyword>
<evidence type="ECO:0000256" key="14">
    <source>
        <dbReference type="ARBA" id="ARBA00048212"/>
    </source>
</evidence>
<comment type="cofactor">
    <cofactor evidence="1">
        <name>pyridoxal 5'-phosphate</name>
        <dbReference type="ChEBI" id="CHEBI:597326"/>
    </cofactor>
</comment>
<evidence type="ECO:0000256" key="8">
    <source>
        <dbReference type="ARBA" id="ARBA00018179"/>
    </source>
</evidence>
<dbReference type="EMBL" id="JAQQXP010000003">
    <property type="protein sequence ID" value="MDC8832587.1"/>
    <property type="molecule type" value="Genomic_DNA"/>
</dbReference>
<dbReference type="Gene3D" id="3.30.470.10">
    <property type="match status" value="1"/>
</dbReference>
<dbReference type="EC" id="2.6.1.42" evidence="7"/>
<comment type="pathway">
    <text evidence="4">Amino-acid biosynthesis; L-valine biosynthesis; L-valine from pyruvate: step 4/4.</text>
</comment>
<evidence type="ECO:0000256" key="16">
    <source>
        <dbReference type="ARBA" id="ARBA00049229"/>
    </source>
</evidence>
<dbReference type="SUPFAM" id="SSF56752">
    <property type="entry name" value="D-aminoacid aminotransferase-like PLP-dependent enzymes"/>
    <property type="match status" value="1"/>
</dbReference>
<dbReference type="PIRSF" id="PIRSF006468">
    <property type="entry name" value="BCAT1"/>
    <property type="match status" value="1"/>
</dbReference>
<dbReference type="Proteomes" id="UP001218788">
    <property type="component" value="Unassembled WGS sequence"/>
</dbReference>
<name>A0ABT5L6B1_9ALTE</name>
<comment type="catalytic activity">
    <reaction evidence="16">
        <text>L-leucine + 2-oxoglutarate = 4-methyl-2-oxopentanoate + L-glutamate</text>
        <dbReference type="Rhea" id="RHEA:18321"/>
        <dbReference type="ChEBI" id="CHEBI:16810"/>
        <dbReference type="ChEBI" id="CHEBI:17865"/>
        <dbReference type="ChEBI" id="CHEBI:29985"/>
        <dbReference type="ChEBI" id="CHEBI:57427"/>
        <dbReference type="EC" id="2.6.1.42"/>
    </reaction>
</comment>
<accession>A0ABT5L6B1</accession>
<dbReference type="GO" id="GO:0004084">
    <property type="term" value="F:branched-chain-amino-acid transaminase activity"/>
    <property type="evidence" value="ECO:0007669"/>
    <property type="project" value="UniProtKB-EC"/>
</dbReference>
<evidence type="ECO:0000313" key="18">
    <source>
        <dbReference type="Proteomes" id="UP001218788"/>
    </source>
</evidence>
<organism evidence="17 18">
    <name type="scientific">Alteromonas gilva</name>
    <dbReference type="NCBI Taxonomy" id="2987522"/>
    <lineage>
        <taxon>Bacteria</taxon>
        <taxon>Pseudomonadati</taxon>
        <taxon>Pseudomonadota</taxon>
        <taxon>Gammaproteobacteria</taxon>
        <taxon>Alteromonadales</taxon>
        <taxon>Alteromonadaceae</taxon>
        <taxon>Alteromonas/Salinimonas group</taxon>
        <taxon>Alteromonas</taxon>
    </lineage>
</organism>